<protein>
    <submittedName>
        <fullName evidence="2">Uncharacterized protein</fullName>
    </submittedName>
</protein>
<accession>A0ABQ9JLG0</accession>
<feature type="transmembrane region" description="Helical" evidence="1">
    <location>
        <begin position="12"/>
        <end position="29"/>
    </location>
</feature>
<evidence type="ECO:0000313" key="2">
    <source>
        <dbReference type="EMBL" id="KAJ8979053.1"/>
    </source>
</evidence>
<keyword evidence="1" id="KW-1133">Transmembrane helix</keyword>
<proteinExistence type="predicted"/>
<gene>
    <name evidence="2" type="ORF">NQ317_010304</name>
</gene>
<evidence type="ECO:0000256" key="1">
    <source>
        <dbReference type="SAM" id="Phobius"/>
    </source>
</evidence>
<keyword evidence="3" id="KW-1185">Reference proteome</keyword>
<evidence type="ECO:0000313" key="3">
    <source>
        <dbReference type="Proteomes" id="UP001162164"/>
    </source>
</evidence>
<dbReference type="EMBL" id="JAPWTJ010000379">
    <property type="protein sequence ID" value="KAJ8979053.1"/>
    <property type="molecule type" value="Genomic_DNA"/>
</dbReference>
<sequence>MSNLSRHEKIQICPFIFNSCWLMAALYGFETIASEICLAKSASFTYLLEMGLLLYALIMVFFLAVLWRVSSVARCWIKYIVFGLVSVFSACAPIPIMLLRPRDSRNAL</sequence>
<reference evidence="2" key="1">
    <citation type="journal article" date="2023" name="Insect Mol. Biol.">
        <title>Genome sequencing provides insights into the evolution of gene families encoding plant cell wall-degrading enzymes in longhorned beetles.</title>
        <authorList>
            <person name="Shin N.R."/>
            <person name="Okamura Y."/>
            <person name="Kirsch R."/>
            <person name="Pauchet Y."/>
        </authorList>
    </citation>
    <scope>NUCLEOTIDE SEQUENCE</scope>
    <source>
        <strain evidence="2">MMC_N1</strain>
    </source>
</reference>
<feature type="transmembrane region" description="Helical" evidence="1">
    <location>
        <begin position="79"/>
        <end position="99"/>
    </location>
</feature>
<feature type="transmembrane region" description="Helical" evidence="1">
    <location>
        <begin position="44"/>
        <end position="67"/>
    </location>
</feature>
<organism evidence="2 3">
    <name type="scientific">Molorchus minor</name>
    <dbReference type="NCBI Taxonomy" id="1323400"/>
    <lineage>
        <taxon>Eukaryota</taxon>
        <taxon>Metazoa</taxon>
        <taxon>Ecdysozoa</taxon>
        <taxon>Arthropoda</taxon>
        <taxon>Hexapoda</taxon>
        <taxon>Insecta</taxon>
        <taxon>Pterygota</taxon>
        <taxon>Neoptera</taxon>
        <taxon>Endopterygota</taxon>
        <taxon>Coleoptera</taxon>
        <taxon>Polyphaga</taxon>
        <taxon>Cucujiformia</taxon>
        <taxon>Chrysomeloidea</taxon>
        <taxon>Cerambycidae</taxon>
        <taxon>Lamiinae</taxon>
        <taxon>Monochamini</taxon>
        <taxon>Molorchus</taxon>
    </lineage>
</organism>
<keyword evidence="1" id="KW-0472">Membrane</keyword>
<dbReference type="Proteomes" id="UP001162164">
    <property type="component" value="Unassembled WGS sequence"/>
</dbReference>
<keyword evidence="1" id="KW-0812">Transmembrane</keyword>
<name>A0ABQ9JLG0_9CUCU</name>
<comment type="caution">
    <text evidence="2">The sequence shown here is derived from an EMBL/GenBank/DDBJ whole genome shotgun (WGS) entry which is preliminary data.</text>
</comment>